<dbReference type="SFLD" id="SFLDG01129">
    <property type="entry name" value="C1.5:_HAD__Beta-PGM__Phosphata"/>
    <property type="match status" value="1"/>
</dbReference>
<dbReference type="GO" id="GO:0008967">
    <property type="term" value="F:phosphoglycolate phosphatase activity"/>
    <property type="evidence" value="ECO:0007669"/>
    <property type="project" value="TreeGrafter"/>
</dbReference>
<organism evidence="1 2">
    <name type="scientific">Mycolicibacterium litorale</name>
    <dbReference type="NCBI Taxonomy" id="758802"/>
    <lineage>
        <taxon>Bacteria</taxon>
        <taxon>Bacillati</taxon>
        <taxon>Actinomycetota</taxon>
        <taxon>Actinomycetes</taxon>
        <taxon>Mycobacteriales</taxon>
        <taxon>Mycobacteriaceae</taxon>
        <taxon>Mycolicibacterium</taxon>
    </lineage>
</organism>
<dbReference type="PANTHER" id="PTHR43434">
    <property type="entry name" value="PHOSPHOGLYCOLATE PHOSPHATASE"/>
    <property type="match status" value="1"/>
</dbReference>
<dbReference type="NCBIfam" id="TIGR01509">
    <property type="entry name" value="HAD-SF-IA-v3"/>
    <property type="match status" value="1"/>
</dbReference>
<proteinExistence type="predicted"/>
<dbReference type="InterPro" id="IPR050155">
    <property type="entry name" value="HAD-like_hydrolase_sf"/>
</dbReference>
<name>A0A6S6P6K9_9MYCO</name>
<dbReference type="SFLD" id="SFLDS00003">
    <property type="entry name" value="Haloacid_Dehalogenase"/>
    <property type="match status" value="1"/>
</dbReference>
<dbReference type="AlphaFoldDB" id="A0A6S6P6K9"/>
<accession>A0A6S6P6K9</accession>
<dbReference type="Proteomes" id="UP000515734">
    <property type="component" value="Chromosome"/>
</dbReference>
<dbReference type="InterPro" id="IPR023198">
    <property type="entry name" value="PGP-like_dom2"/>
</dbReference>
<dbReference type="Pfam" id="PF00702">
    <property type="entry name" value="Hydrolase"/>
    <property type="match status" value="1"/>
</dbReference>
<evidence type="ECO:0008006" key="3">
    <source>
        <dbReference type="Google" id="ProtNLM"/>
    </source>
</evidence>
<dbReference type="InterPro" id="IPR006439">
    <property type="entry name" value="HAD-SF_hydro_IA"/>
</dbReference>
<dbReference type="SUPFAM" id="SSF56784">
    <property type="entry name" value="HAD-like"/>
    <property type="match status" value="1"/>
</dbReference>
<evidence type="ECO:0000313" key="2">
    <source>
        <dbReference type="Proteomes" id="UP000515734"/>
    </source>
</evidence>
<dbReference type="PANTHER" id="PTHR43434:SF1">
    <property type="entry name" value="PHOSPHOGLYCOLATE PHOSPHATASE"/>
    <property type="match status" value="1"/>
</dbReference>
<dbReference type="GO" id="GO:0006281">
    <property type="term" value="P:DNA repair"/>
    <property type="evidence" value="ECO:0007669"/>
    <property type="project" value="TreeGrafter"/>
</dbReference>
<dbReference type="Gene3D" id="3.40.50.1000">
    <property type="entry name" value="HAD superfamily/HAD-like"/>
    <property type="match status" value="1"/>
</dbReference>
<dbReference type="InterPro" id="IPR036412">
    <property type="entry name" value="HAD-like_sf"/>
</dbReference>
<dbReference type="InterPro" id="IPR023214">
    <property type="entry name" value="HAD_sf"/>
</dbReference>
<reference evidence="1 2" key="1">
    <citation type="submission" date="2020-07" db="EMBL/GenBank/DDBJ databases">
        <title>Complete genome sequence of Mycolicibacterium litorale like strain isolated from cardiac implantable electronic device infection.</title>
        <authorList>
            <person name="Fukano H."/>
            <person name="Miyama H."/>
            <person name="Hoshino Y."/>
        </authorList>
    </citation>
    <scope>NUCLEOTIDE SEQUENCE [LARGE SCALE GENOMIC DNA]</scope>
    <source>
        <strain evidence="1 2">NIIDNTM18</strain>
    </source>
</reference>
<dbReference type="Gene3D" id="1.10.150.240">
    <property type="entry name" value="Putative phosphatase, domain 2"/>
    <property type="match status" value="1"/>
</dbReference>
<evidence type="ECO:0000313" key="1">
    <source>
        <dbReference type="EMBL" id="BCI54049.1"/>
    </source>
</evidence>
<sequence length="295" mass="30780">MNELNTIDTRAIRVLLCDADGNLFPSEEPAFDASVGVTNRFLQRFGLPGNCTAEGLRRTTTGKNFRTTAVDLAVAGGVPLEAPLAAARPGAVVASQEELDSGAVLTSRELDQWVREEKDVVTAHLGATLSVDPDVLGPLESMSRHFSLAAVSSSATPRLEACFSATGLSPLIPPDVRFSAEDSLPTPTSKPDPAVYLFAADALGIGKSEGLAIEDAVPGVQSAVAAGFLTVGNLVFVRPEERADRARELREAGAAAVITSWRDLCDVLVPTASATITGAGVSAEEQRVEAGPSNR</sequence>
<dbReference type="CDD" id="cd07505">
    <property type="entry name" value="HAD_BPGM-like"/>
    <property type="match status" value="1"/>
</dbReference>
<gene>
    <name evidence="1" type="ORF">NIIDNTM18_33270</name>
</gene>
<protein>
    <recommendedName>
        <fullName evidence="3">Haloacid dehalogenase</fullName>
    </recommendedName>
</protein>
<dbReference type="EMBL" id="AP023287">
    <property type="protein sequence ID" value="BCI54049.1"/>
    <property type="molecule type" value="Genomic_DNA"/>
</dbReference>